<reference evidence="2" key="1">
    <citation type="journal article" date="2023" name="Nat. Plants">
        <title>Single-cell RNA sequencing provides a high-resolution roadmap for understanding the multicellular compartmentation of specialized metabolism.</title>
        <authorList>
            <person name="Sun S."/>
            <person name="Shen X."/>
            <person name="Li Y."/>
            <person name="Li Y."/>
            <person name="Wang S."/>
            <person name="Li R."/>
            <person name="Zhang H."/>
            <person name="Shen G."/>
            <person name="Guo B."/>
            <person name="Wei J."/>
            <person name="Xu J."/>
            <person name="St-Pierre B."/>
            <person name="Chen S."/>
            <person name="Sun C."/>
        </authorList>
    </citation>
    <scope>NUCLEOTIDE SEQUENCE [LARGE SCALE GENOMIC DNA]</scope>
</reference>
<comment type="caution">
    <text evidence="1">The sequence shown here is derived from an EMBL/GenBank/DDBJ whole genome shotgun (WGS) entry which is preliminary data.</text>
</comment>
<gene>
    <name evidence="1" type="ORF">M9H77_03644</name>
</gene>
<sequence length="109" mass="12380">MSGFMKSSLPSSRGIATKHQISTYKGWPKKNDTPKVPFKDNSKPKYNGAGHINCPTKKTLIFCEDLNGWIEKDEEDCLEDIIDEKDSQDDEVLGENYQGMVYSKECIRS</sequence>
<evidence type="ECO:0000313" key="2">
    <source>
        <dbReference type="Proteomes" id="UP001060085"/>
    </source>
</evidence>
<dbReference type="Proteomes" id="UP001060085">
    <property type="component" value="Linkage Group LG01"/>
</dbReference>
<accession>A0ACC0CBV2</accession>
<evidence type="ECO:0000313" key="1">
    <source>
        <dbReference type="EMBL" id="KAI5682416.1"/>
    </source>
</evidence>
<proteinExistence type="predicted"/>
<dbReference type="EMBL" id="CM044701">
    <property type="protein sequence ID" value="KAI5682416.1"/>
    <property type="molecule type" value="Genomic_DNA"/>
</dbReference>
<protein>
    <submittedName>
        <fullName evidence="1">Uncharacterized protein</fullName>
    </submittedName>
</protein>
<keyword evidence="2" id="KW-1185">Reference proteome</keyword>
<organism evidence="1 2">
    <name type="scientific">Catharanthus roseus</name>
    <name type="common">Madagascar periwinkle</name>
    <name type="synonym">Vinca rosea</name>
    <dbReference type="NCBI Taxonomy" id="4058"/>
    <lineage>
        <taxon>Eukaryota</taxon>
        <taxon>Viridiplantae</taxon>
        <taxon>Streptophyta</taxon>
        <taxon>Embryophyta</taxon>
        <taxon>Tracheophyta</taxon>
        <taxon>Spermatophyta</taxon>
        <taxon>Magnoliopsida</taxon>
        <taxon>eudicotyledons</taxon>
        <taxon>Gunneridae</taxon>
        <taxon>Pentapetalae</taxon>
        <taxon>asterids</taxon>
        <taxon>lamiids</taxon>
        <taxon>Gentianales</taxon>
        <taxon>Apocynaceae</taxon>
        <taxon>Rauvolfioideae</taxon>
        <taxon>Vinceae</taxon>
        <taxon>Catharanthinae</taxon>
        <taxon>Catharanthus</taxon>
    </lineage>
</organism>
<name>A0ACC0CBV2_CATRO</name>